<dbReference type="Proteomes" id="UP000324222">
    <property type="component" value="Unassembled WGS sequence"/>
</dbReference>
<protein>
    <submittedName>
        <fullName evidence="1">Uncharacterized protein</fullName>
    </submittedName>
</protein>
<organism evidence="1 2">
    <name type="scientific">Portunus trituberculatus</name>
    <name type="common">Swimming crab</name>
    <name type="synonym">Neptunus trituberculatus</name>
    <dbReference type="NCBI Taxonomy" id="210409"/>
    <lineage>
        <taxon>Eukaryota</taxon>
        <taxon>Metazoa</taxon>
        <taxon>Ecdysozoa</taxon>
        <taxon>Arthropoda</taxon>
        <taxon>Crustacea</taxon>
        <taxon>Multicrustacea</taxon>
        <taxon>Malacostraca</taxon>
        <taxon>Eumalacostraca</taxon>
        <taxon>Eucarida</taxon>
        <taxon>Decapoda</taxon>
        <taxon>Pleocyemata</taxon>
        <taxon>Brachyura</taxon>
        <taxon>Eubrachyura</taxon>
        <taxon>Portunoidea</taxon>
        <taxon>Portunidae</taxon>
        <taxon>Portuninae</taxon>
        <taxon>Portunus</taxon>
    </lineage>
</organism>
<dbReference type="AlphaFoldDB" id="A0A5B7IJA0"/>
<accession>A0A5B7IJA0</accession>
<proteinExistence type="predicted"/>
<name>A0A5B7IJA0_PORTR</name>
<reference evidence="1 2" key="1">
    <citation type="submission" date="2019-05" db="EMBL/GenBank/DDBJ databases">
        <title>Another draft genome of Portunus trituberculatus and its Hox gene families provides insights of decapod evolution.</title>
        <authorList>
            <person name="Jeong J.-H."/>
            <person name="Song I."/>
            <person name="Kim S."/>
            <person name="Choi T."/>
            <person name="Kim D."/>
            <person name="Ryu S."/>
            <person name="Kim W."/>
        </authorList>
    </citation>
    <scope>NUCLEOTIDE SEQUENCE [LARGE SCALE GENOMIC DNA]</scope>
    <source>
        <tissue evidence="1">Muscle</tissue>
    </source>
</reference>
<keyword evidence="2" id="KW-1185">Reference proteome</keyword>
<gene>
    <name evidence="1" type="ORF">E2C01_077072</name>
</gene>
<sequence length="73" mass="8477">MKQGFGRHHFNFPRTTCTLTLREENLKRSVTILRYDYLTQVIADEQLHLVFEKATALVEHMSVSGECMVHAAR</sequence>
<dbReference type="EMBL" id="VSRR010059696">
    <property type="protein sequence ID" value="MPC82405.1"/>
    <property type="molecule type" value="Genomic_DNA"/>
</dbReference>
<comment type="caution">
    <text evidence="1">The sequence shown here is derived from an EMBL/GenBank/DDBJ whole genome shotgun (WGS) entry which is preliminary data.</text>
</comment>
<evidence type="ECO:0000313" key="2">
    <source>
        <dbReference type="Proteomes" id="UP000324222"/>
    </source>
</evidence>
<evidence type="ECO:0000313" key="1">
    <source>
        <dbReference type="EMBL" id="MPC82405.1"/>
    </source>
</evidence>